<dbReference type="EMBL" id="BMGY01000010">
    <property type="protein sequence ID" value="GGH83972.1"/>
    <property type="molecule type" value="Genomic_DNA"/>
</dbReference>
<organism evidence="2 3">
    <name type="scientific">Hymenobacter frigidus</name>
    <dbReference type="NCBI Taxonomy" id="1524095"/>
    <lineage>
        <taxon>Bacteria</taxon>
        <taxon>Pseudomonadati</taxon>
        <taxon>Bacteroidota</taxon>
        <taxon>Cytophagia</taxon>
        <taxon>Cytophagales</taxon>
        <taxon>Hymenobacteraceae</taxon>
        <taxon>Hymenobacter</taxon>
    </lineage>
</organism>
<dbReference type="RefSeq" id="WP_188561420.1">
    <property type="nucleotide sequence ID" value="NZ_BMGY01000010.1"/>
</dbReference>
<dbReference type="Proteomes" id="UP000637774">
    <property type="component" value="Unassembled WGS sequence"/>
</dbReference>
<dbReference type="PANTHER" id="PTHR43162">
    <property type="match status" value="1"/>
</dbReference>
<dbReference type="SUPFAM" id="SSF51735">
    <property type="entry name" value="NAD(P)-binding Rossmann-fold domains"/>
    <property type="match status" value="1"/>
</dbReference>
<dbReference type="PANTHER" id="PTHR43162:SF1">
    <property type="entry name" value="PRESTALK A DIFFERENTIATION PROTEIN A"/>
    <property type="match status" value="1"/>
</dbReference>
<dbReference type="Gene3D" id="3.90.25.10">
    <property type="entry name" value="UDP-galactose 4-epimerase, domain 1"/>
    <property type="match status" value="1"/>
</dbReference>
<evidence type="ECO:0000313" key="3">
    <source>
        <dbReference type="Proteomes" id="UP000637774"/>
    </source>
</evidence>
<dbReference type="InterPro" id="IPR036291">
    <property type="entry name" value="NAD(P)-bd_dom_sf"/>
</dbReference>
<evidence type="ECO:0000313" key="2">
    <source>
        <dbReference type="EMBL" id="GGH83972.1"/>
    </source>
</evidence>
<dbReference type="Gene3D" id="3.40.50.720">
    <property type="entry name" value="NAD(P)-binding Rossmann-like Domain"/>
    <property type="match status" value="1"/>
</dbReference>
<evidence type="ECO:0000259" key="1">
    <source>
        <dbReference type="Pfam" id="PF05368"/>
    </source>
</evidence>
<accession>A0ABQ2A4A0</accession>
<name>A0ABQ2A4A0_9BACT</name>
<feature type="domain" description="NmrA-like" evidence="1">
    <location>
        <begin position="6"/>
        <end position="237"/>
    </location>
</feature>
<reference evidence="3" key="1">
    <citation type="journal article" date="2019" name="Int. J. Syst. Evol. Microbiol.">
        <title>The Global Catalogue of Microorganisms (GCM) 10K type strain sequencing project: providing services to taxonomists for standard genome sequencing and annotation.</title>
        <authorList>
            <consortium name="The Broad Institute Genomics Platform"/>
            <consortium name="The Broad Institute Genome Sequencing Center for Infectious Disease"/>
            <person name="Wu L."/>
            <person name="Ma J."/>
        </authorList>
    </citation>
    <scope>NUCLEOTIDE SEQUENCE [LARGE SCALE GENOMIC DNA]</scope>
    <source>
        <strain evidence="3">CGMCC 1.14966</strain>
    </source>
</reference>
<sequence>MPSPARLLLTGATGNVGAAALRALLRLRSPGTVVVAAGRTPNHGRQQLAPEAADYVESVLFDFTKPETVAPALHGVTGLLLVRPPAISDVARYLQPVVHAAVAAGVGHIVFLSLQGAQYNPFVPHHKVESYLKESGIRYSLLRPSFFMQNLSTTHRDDIRLHDQLLLPAGHARTSFVDAHDVGEVAAKLLLNPPAASAGYELTGRHAYTYAEVAAQLSAVLGRPIRYRAAGIREFRTYERAKGTPAPLLNVMTGIYLAARLGLAAHVSPVLAELLGREPGTLRSFLERERTCWLP</sequence>
<keyword evidence="3" id="KW-1185">Reference proteome</keyword>
<dbReference type="Pfam" id="PF05368">
    <property type="entry name" value="NmrA"/>
    <property type="match status" value="1"/>
</dbReference>
<gene>
    <name evidence="2" type="ORF">GCM10011495_14810</name>
</gene>
<protein>
    <submittedName>
        <fullName evidence="2">NAD(P)-dependent oxidoreductase</fullName>
    </submittedName>
</protein>
<dbReference type="InterPro" id="IPR008030">
    <property type="entry name" value="NmrA-like"/>
</dbReference>
<dbReference type="InterPro" id="IPR051604">
    <property type="entry name" value="Ergot_Alk_Oxidoreductase"/>
</dbReference>
<comment type="caution">
    <text evidence="2">The sequence shown here is derived from an EMBL/GenBank/DDBJ whole genome shotgun (WGS) entry which is preliminary data.</text>
</comment>
<proteinExistence type="predicted"/>